<keyword evidence="2" id="KW-1185">Reference proteome</keyword>
<dbReference type="PANTHER" id="PTHR41700">
    <property type="entry name" value="GCN5-RELATED N-ACETYLTRANSFERASE"/>
    <property type="match status" value="1"/>
</dbReference>
<organism evidence="1 2">
    <name type="scientific">Deinococcus depolymerans</name>
    <dbReference type="NCBI Taxonomy" id="392408"/>
    <lineage>
        <taxon>Bacteria</taxon>
        <taxon>Thermotogati</taxon>
        <taxon>Deinococcota</taxon>
        <taxon>Deinococci</taxon>
        <taxon>Deinococcales</taxon>
        <taxon>Deinococcaceae</taxon>
        <taxon>Deinococcus</taxon>
    </lineage>
</organism>
<dbReference type="SUPFAM" id="SSF55729">
    <property type="entry name" value="Acyl-CoA N-acyltransferases (Nat)"/>
    <property type="match status" value="1"/>
</dbReference>
<name>A0ABN1C1M0_9DEIO</name>
<protein>
    <submittedName>
        <fullName evidence="1">Acyl-CoA N-acyltransferase</fullName>
    </submittedName>
</protein>
<evidence type="ECO:0000313" key="2">
    <source>
        <dbReference type="Proteomes" id="UP001500191"/>
    </source>
</evidence>
<evidence type="ECO:0000313" key="1">
    <source>
        <dbReference type="EMBL" id="GAA0509922.1"/>
    </source>
</evidence>
<gene>
    <name evidence="1" type="ORF">GCM10008937_17200</name>
</gene>
<dbReference type="RefSeq" id="WP_343757782.1">
    <property type="nucleotide sequence ID" value="NZ_BAAADB010000013.1"/>
</dbReference>
<dbReference type="InterPro" id="IPR038764">
    <property type="entry name" value="GNAT_N_AcTrfase_prd"/>
</dbReference>
<accession>A0ABN1C1M0</accession>
<proteinExistence type="predicted"/>
<dbReference type="EMBL" id="BAAADB010000013">
    <property type="protein sequence ID" value="GAA0509922.1"/>
    <property type="molecule type" value="Genomic_DNA"/>
</dbReference>
<reference evidence="1 2" key="1">
    <citation type="journal article" date="2019" name="Int. J. Syst. Evol. Microbiol.">
        <title>The Global Catalogue of Microorganisms (GCM) 10K type strain sequencing project: providing services to taxonomists for standard genome sequencing and annotation.</title>
        <authorList>
            <consortium name="The Broad Institute Genomics Platform"/>
            <consortium name="The Broad Institute Genome Sequencing Center for Infectious Disease"/>
            <person name="Wu L."/>
            <person name="Ma J."/>
        </authorList>
    </citation>
    <scope>NUCLEOTIDE SEQUENCE [LARGE SCALE GENOMIC DNA]</scope>
    <source>
        <strain evidence="1 2">JCM 14368</strain>
    </source>
</reference>
<comment type="caution">
    <text evidence="1">The sequence shown here is derived from an EMBL/GenBank/DDBJ whole genome shotgun (WGS) entry which is preliminary data.</text>
</comment>
<sequence length="289" mass="31163">MDHPNAQARRDARPFVIRDVTDPWAFRALEQVQVSAWGYVDREVLPGTMFRISAVTGGVVLGAYPAPDPAAQEPETQEPVGLAFGFPALRGTELWHHSHLLAVHPAWRGTGMAVALKLAQRARAQAQGLTRMTWTFDPLVARNARLNLGKLGAVARTYLPDWYALDGDRAAAFPADRLMIEWDLTRPHVARPAPRPGGPAALAALAGGVAPGPAALELVAAQVLAEVPTRLESLDEPVRRAWRGALREVLGCYLSRGYVVTDLARSGERAYYVLTREGAGGGSGMEQPG</sequence>
<dbReference type="PANTHER" id="PTHR41700:SF1">
    <property type="entry name" value="N-ACETYLTRANSFERASE DOMAIN-CONTAINING PROTEIN"/>
    <property type="match status" value="1"/>
</dbReference>
<dbReference type="Gene3D" id="3.40.630.30">
    <property type="match status" value="1"/>
</dbReference>
<dbReference type="InterPro" id="IPR016181">
    <property type="entry name" value="Acyl_CoA_acyltransferase"/>
</dbReference>
<dbReference type="Proteomes" id="UP001500191">
    <property type="component" value="Unassembled WGS sequence"/>
</dbReference>